<feature type="compositionally biased region" description="Basic and acidic residues" evidence="1">
    <location>
        <begin position="1"/>
        <end position="10"/>
    </location>
</feature>
<proteinExistence type="predicted"/>
<dbReference type="Proteomes" id="UP000813462">
    <property type="component" value="Unassembled WGS sequence"/>
</dbReference>
<dbReference type="AlphaFoldDB" id="A0A978W4C1"/>
<dbReference type="EMBL" id="JAEACU010000001">
    <property type="protein sequence ID" value="KAH7546805.1"/>
    <property type="molecule type" value="Genomic_DNA"/>
</dbReference>
<accession>A0A978W4C1</accession>
<organism evidence="2 3">
    <name type="scientific">Ziziphus jujuba var. spinosa</name>
    <dbReference type="NCBI Taxonomy" id="714518"/>
    <lineage>
        <taxon>Eukaryota</taxon>
        <taxon>Viridiplantae</taxon>
        <taxon>Streptophyta</taxon>
        <taxon>Embryophyta</taxon>
        <taxon>Tracheophyta</taxon>
        <taxon>Spermatophyta</taxon>
        <taxon>Magnoliopsida</taxon>
        <taxon>eudicotyledons</taxon>
        <taxon>Gunneridae</taxon>
        <taxon>Pentapetalae</taxon>
        <taxon>rosids</taxon>
        <taxon>fabids</taxon>
        <taxon>Rosales</taxon>
        <taxon>Rhamnaceae</taxon>
        <taxon>Paliureae</taxon>
        <taxon>Ziziphus</taxon>
    </lineage>
</organism>
<feature type="compositionally biased region" description="Polar residues" evidence="1">
    <location>
        <begin position="11"/>
        <end position="21"/>
    </location>
</feature>
<name>A0A978W4C1_ZIZJJ</name>
<evidence type="ECO:0000256" key="1">
    <source>
        <dbReference type="SAM" id="MobiDB-lite"/>
    </source>
</evidence>
<feature type="region of interest" description="Disordered" evidence="1">
    <location>
        <begin position="1"/>
        <end position="21"/>
    </location>
</feature>
<evidence type="ECO:0000313" key="2">
    <source>
        <dbReference type="EMBL" id="KAH7546805.1"/>
    </source>
</evidence>
<reference evidence="2" key="1">
    <citation type="journal article" date="2021" name="Front. Plant Sci.">
        <title>Chromosome-Scale Genome Assembly for Chinese Sour Jujube and Insights Into Its Genome Evolution and Domestication Signature.</title>
        <authorList>
            <person name="Shen L.-Y."/>
            <person name="Luo H."/>
            <person name="Wang X.-L."/>
            <person name="Wang X.-M."/>
            <person name="Qiu X.-J."/>
            <person name="Liu H."/>
            <person name="Zhou S.-S."/>
            <person name="Jia K.-H."/>
            <person name="Nie S."/>
            <person name="Bao Y.-T."/>
            <person name="Zhang R.-G."/>
            <person name="Yun Q.-Z."/>
            <person name="Chai Y.-H."/>
            <person name="Lu J.-Y."/>
            <person name="Li Y."/>
            <person name="Zhao S.-W."/>
            <person name="Mao J.-F."/>
            <person name="Jia S.-G."/>
            <person name="Mao Y.-M."/>
        </authorList>
    </citation>
    <scope>NUCLEOTIDE SEQUENCE</scope>
    <source>
        <strain evidence="2">AT0</strain>
        <tissue evidence="2">Leaf</tissue>
    </source>
</reference>
<gene>
    <name evidence="2" type="ORF">FEM48_Zijuj01G0240100</name>
</gene>
<evidence type="ECO:0000313" key="3">
    <source>
        <dbReference type="Proteomes" id="UP000813462"/>
    </source>
</evidence>
<protein>
    <submittedName>
        <fullName evidence="2">Uncharacterized protein</fullName>
    </submittedName>
</protein>
<comment type="caution">
    <text evidence="2">The sequence shown here is derived from an EMBL/GenBank/DDBJ whole genome shotgun (WGS) entry which is preliminary data.</text>
</comment>
<sequence>MSKLLSDRNTQEMGQNSTSGSHIFQEKIAQSAPQRTTTSLSSFILKTVKLNFPKYNGKEDHTTCVCCTKHFLHFMKLLNLTRYPMVEDISPIHWDFKQLQKVVLQGISNIKKVAPNIGHYSNSLLLDDDTCDVMNNPSGNPYAFMQ</sequence>